<dbReference type="PANTHER" id="PTHR43804:SF8">
    <property type="entry name" value="PEPTIDE CHAIN RELEASE FACTOR APG3, CHLOROPLASTIC"/>
    <property type="match status" value="1"/>
</dbReference>
<dbReference type="HAMAP" id="MF_00093">
    <property type="entry name" value="Rel_fac_1"/>
    <property type="match status" value="1"/>
</dbReference>
<dbReference type="SMART" id="SM00937">
    <property type="entry name" value="PCRF"/>
    <property type="match status" value="1"/>
</dbReference>
<dbReference type="Gene3D" id="6.10.140.1950">
    <property type="match status" value="1"/>
</dbReference>
<organism evidence="6 7">
    <name type="scientific">Mucuna pruriens</name>
    <name type="common">Velvet bean</name>
    <name type="synonym">Dolichos pruriens</name>
    <dbReference type="NCBI Taxonomy" id="157652"/>
    <lineage>
        <taxon>Eukaryota</taxon>
        <taxon>Viridiplantae</taxon>
        <taxon>Streptophyta</taxon>
        <taxon>Embryophyta</taxon>
        <taxon>Tracheophyta</taxon>
        <taxon>Spermatophyta</taxon>
        <taxon>Magnoliopsida</taxon>
        <taxon>eudicotyledons</taxon>
        <taxon>Gunneridae</taxon>
        <taxon>Pentapetalae</taxon>
        <taxon>rosids</taxon>
        <taxon>fabids</taxon>
        <taxon>Fabales</taxon>
        <taxon>Fabaceae</taxon>
        <taxon>Papilionoideae</taxon>
        <taxon>50 kb inversion clade</taxon>
        <taxon>NPAAA clade</taxon>
        <taxon>indigoferoid/millettioid clade</taxon>
        <taxon>Phaseoleae</taxon>
        <taxon>Mucuna</taxon>
    </lineage>
</organism>
<evidence type="ECO:0000256" key="3">
    <source>
        <dbReference type="ARBA" id="ARBA00022490"/>
    </source>
</evidence>
<dbReference type="InterPro" id="IPR005139">
    <property type="entry name" value="PCRF"/>
</dbReference>
<dbReference type="GO" id="GO:0016149">
    <property type="term" value="F:translation release factor activity, codon specific"/>
    <property type="evidence" value="ECO:0007669"/>
    <property type="project" value="InterPro"/>
</dbReference>
<feature type="domain" description="Prokaryotic-type class I peptide chain release factors" evidence="5">
    <location>
        <begin position="292"/>
        <end position="308"/>
    </location>
</feature>
<keyword evidence="7" id="KW-1185">Reference proteome</keyword>
<dbReference type="InterPro" id="IPR004373">
    <property type="entry name" value="RF-1"/>
</dbReference>
<keyword evidence="2" id="KW-0488">Methylation</keyword>
<dbReference type="FunFam" id="3.30.70.1660:FF:000002">
    <property type="entry name" value="Peptide chain release factor 1"/>
    <property type="match status" value="1"/>
</dbReference>
<sequence length="428" mass="48357">MYVPSASLSNNSVAMNSLTASFTARICASRRDLVPIRRRSLHHFTIRRVAHKLTPPRIVCMAEPYLITKLESAEKTWKELSVKLADPDIVSDPKEYQKVAQSVSELDEVVSTYRRFKECEKLLEETKALAKDDGNDEDMVEMISYEIDSLSKQLAELENKLKVLLLPSDPLDARNIMLEVRAGTGGDEAGIWAGDLVRMYEKYSERNSWKYSLVSSSAAEKGGYKTYVMEIKGKRVYSKLKYESGVHRVQRVPLTETQGRVHTSTATVAIMPEADEVEVVIDPKDIELTTARSGGAGGQNVNKVETAIDLFHKPTGIRIFCTEERTQLQNRHRAFQLLRAKLYEIKVREQQESIRNQRKSQVGTGARAEKIRTYNYKDNRVTDHRLKMNYELTSFLGGDIEDAVQSCVTMEQKELLEELAESAGVPAG</sequence>
<evidence type="ECO:0000256" key="1">
    <source>
        <dbReference type="ARBA" id="ARBA00010835"/>
    </source>
</evidence>
<comment type="caution">
    <text evidence="6">The sequence shown here is derived from an EMBL/GenBank/DDBJ whole genome shotgun (WGS) entry which is preliminary data.</text>
</comment>
<dbReference type="Gene3D" id="3.30.160.20">
    <property type="match status" value="1"/>
</dbReference>
<dbReference type="AlphaFoldDB" id="A0A371G8Z5"/>
<dbReference type="InterPro" id="IPR050057">
    <property type="entry name" value="Prokaryotic/Mito_RF"/>
</dbReference>
<dbReference type="Gene3D" id="3.30.70.1660">
    <property type="match status" value="2"/>
</dbReference>
<reference evidence="6" key="1">
    <citation type="submission" date="2018-05" db="EMBL/GenBank/DDBJ databases">
        <title>Draft genome of Mucuna pruriens seed.</title>
        <authorList>
            <person name="Nnadi N.E."/>
            <person name="Vos R."/>
            <person name="Hasami M.H."/>
            <person name="Devisetty U.K."/>
            <person name="Aguiy J.C."/>
        </authorList>
    </citation>
    <scope>NUCLEOTIDE SEQUENCE [LARGE SCALE GENOMIC DNA]</scope>
    <source>
        <strain evidence="6">JCA_2017</strain>
    </source>
</reference>
<dbReference type="FunFam" id="3.30.70.1660:FF:000014">
    <property type="entry name" value="Peptide chain release factor 1"/>
    <property type="match status" value="1"/>
</dbReference>
<gene>
    <name evidence="6" type="primary">APG3</name>
    <name evidence="6" type="ORF">CR513_31613</name>
</gene>
<dbReference type="Pfam" id="PF00472">
    <property type="entry name" value="RF-1"/>
    <property type="match status" value="1"/>
</dbReference>
<evidence type="ECO:0000259" key="5">
    <source>
        <dbReference type="PROSITE" id="PS00745"/>
    </source>
</evidence>
<keyword evidence="3" id="KW-0963">Cytoplasm</keyword>
<accession>A0A371G8Z5</accession>
<name>A0A371G8Z5_MUCPR</name>
<evidence type="ECO:0000256" key="2">
    <source>
        <dbReference type="ARBA" id="ARBA00022481"/>
    </source>
</evidence>
<comment type="similarity">
    <text evidence="1">Belongs to the prokaryotic/mitochondrial release factor family.</text>
</comment>
<dbReference type="SUPFAM" id="SSF75620">
    <property type="entry name" value="Release factor"/>
    <property type="match status" value="1"/>
</dbReference>
<protein>
    <submittedName>
        <fullName evidence="6">Peptide chain release factor APG3, chloroplastic</fullName>
    </submittedName>
</protein>
<dbReference type="NCBIfam" id="TIGR00019">
    <property type="entry name" value="prfA"/>
    <property type="match status" value="1"/>
</dbReference>
<evidence type="ECO:0000313" key="6">
    <source>
        <dbReference type="EMBL" id="RDX86981.1"/>
    </source>
</evidence>
<dbReference type="Pfam" id="PF03462">
    <property type="entry name" value="PCRF"/>
    <property type="match status" value="1"/>
</dbReference>
<dbReference type="GO" id="GO:0009507">
    <property type="term" value="C:chloroplast"/>
    <property type="evidence" value="ECO:0007669"/>
    <property type="project" value="TreeGrafter"/>
</dbReference>
<dbReference type="InterPro" id="IPR045853">
    <property type="entry name" value="Pep_chain_release_fac_I_sf"/>
</dbReference>
<evidence type="ECO:0000256" key="4">
    <source>
        <dbReference type="ARBA" id="ARBA00022917"/>
    </source>
</evidence>
<dbReference type="GO" id="GO:0009658">
    <property type="term" value="P:chloroplast organization"/>
    <property type="evidence" value="ECO:0007669"/>
    <property type="project" value="TreeGrafter"/>
</dbReference>
<dbReference type="NCBIfam" id="NF001859">
    <property type="entry name" value="PRK00591.1"/>
    <property type="match status" value="1"/>
</dbReference>
<dbReference type="GO" id="GO:0032544">
    <property type="term" value="P:plastid translation"/>
    <property type="evidence" value="ECO:0007669"/>
    <property type="project" value="TreeGrafter"/>
</dbReference>
<dbReference type="EMBL" id="QJKJ01006363">
    <property type="protein sequence ID" value="RDX86981.1"/>
    <property type="molecule type" value="Genomic_DNA"/>
</dbReference>
<dbReference type="GO" id="GO:0010027">
    <property type="term" value="P:thylakoid membrane organization"/>
    <property type="evidence" value="ECO:0007669"/>
    <property type="project" value="TreeGrafter"/>
</dbReference>
<dbReference type="Proteomes" id="UP000257109">
    <property type="component" value="Unassembled WGS sequence"/>
</dbReference>
<keyword evidence="4" id="KW-0648">Protein biosynthesis</keyword>
<dbReference type="PROSITE" id="PS00745">
    <property type="entry name" value="RF_PROK_I"/>
    <property type="match status" value="1"/>
</dbReference>
<proteinExistence type="inferred from homology"/>
<dbReference type="FunFam" id="3.30.160.20:FF:000027">
    <property type="entry name" value="Peptide chain release factor 1"/>
    <property type="match status" value="1"/>
</dbReference>
<dbReference type="PANTHER" id="PTHR43804">
    <property type="entry name" value="LD18447P"/>
    <property type="match status" value="1"/>
</dbReference>
<dbReference type="OrthoDB" id="2019491at2759"/>
<dbReference type="InterPro" id="IPR000352">
    <property type="entry name" value="Pep_chain_release_fac_I"/>
</dbReference>
<evidence type="ECO:0000313" key="7">
    <source>
        <dbReference type="Proteomes" id="UP000257109"/>
    </source>
</evidence>
<dbReference type="STRING" id="157652.A0A371G8Z5"/>